<keyword evidence="2" id="KW-0732">Signal</keyword>
<accession>A0A162CKH3</accession>
<organism evidence="3 4">
    <name type="scientific">Daphnia magna</name>
    <dbReference type="NCBI Taxonomy" id="35525"/>
    <lineage>
        <taxon>Eukaryota</taxon>
        <taxon>Metazoa</taxon>
        <taxon>Ecdysozoa</taxon>
        <taxon>Arthropoda</taxon>
        <taxon>Crustacea</taxon>
        <taxon>Branchiopoda</taxon>
        <taxon>Diplostraca</taxon>
        <taxon>Cladocera</taxon>
        <taxon>Anomopoda</taxon>
        <taxon>Daphniidae</taxon>
        <taxon>Daphnia</taxon>
    </lineage>
</organism>
<dbReference type="AlphaFoldDB" id="A0A162CKH3"/>
<proteinExistence type="predicted"/>
<reference evidence="3 4" key="1">
    <citation type="submission" date="2016-03" db="EMBL/GenBank/DDBJ databases">
        <title>EvidentialGene: Evidence-directed Construction of Genes on Genomes.</title>
        <authorList>
            <person name="Gilbert D.G."/>
            <person name="Choi J.-H."/>
            <person name="Mockaitis K."/>
            <person name="Colbourne J."/>
            <person name="Pfrender M."/>
        </authorList>
    </citation>
    <scope>NUCLEOTIDE SEQUENCE [LARGE SCALE GENOMIC DNA]</scope>
    <source>
        <strain evidence="3 4">Xinb3</strain>
        <tissue evidence="3">Complete organism</tissue>
    </source>
</reference>
<keyword evidence="4" id="KW-1185">Reference proteome</keyword>
<sequence>MKPSISLLLIAVSVCGLAIHAASISRKTLVVSEPLSFLTKFILNKRAKAVNSERNDDVQTLGATKRASVTLETPIVAAESIRIEVKAEHPRIGEVSETKETKNLIEDDSEKLAVVSTSPRSSSTTEASTWSWWQLNNPKKSVKTKPRDVIKLSFHGDVNTARRSTGTDPIEVVEAVADVTPVEAVPVEVVETVAQDAIVASTGASASSIFVATTPQSVEKKGSIKIVASPKHHILYEDNTPDFHVTLQVIKVEIDPAHIKPVPETVAVDVKPAEIASGVDVSASSSAAAGTDEGISTVDVTSGNVQVNLDSESYVPQSGLAGTGVAEGAEGAGGDEGAEGAEGAEGDEGAEETEVTGVTGIAEIAERPVGKSKNEAQNEKSRDTEDGIDSSEEDE</sequence>
<dbReference type="OrthoDB" id="6379907at2759"/>
<feature type="chain" id="PRO_5007832699" evidence="2">
    <location>
        <begin position="22"/>
        <end position="395"/>
    </location>
</feature>
<name>A0A162CKH3_9CRUS</name>
<feature type="compositionally biased region" description="Acidic residues" evidence="1">
    <location>
        <begin position="386"/>
        <end position="395"/>
    </location>
</feature>
<evidence type="ECO:0000256" key="2">
    <source>
        <dbReference type="SAM" id="SignalP"/>
    </source>
</evidence>
<dbReference type="Proteomes" id="UP000076858">
    <property type="component" value="Unassembled WGS sequence"/>
</dbReference>
<comment type="caution">
    <text evidence="3">The sequence shown here is derived from an EMBL/GenBank/DDBJ whole genome shotgun (WGS) entry which is preliminary data.</text>
</comment>
<evidence type="ECO:0000256" key="1">
    <source>
        <dbReference type="SAM" id="MobiDB-lite"/>
    </source>
</evidence>
<feature type="compositionally biased region" description="Acidic residues" evidence="1">
    <location>
        <begin position="336"/>
        <end position="354"/>
    </location>
</feature>
<feature type="compositionally biased region" description="Basic and acidic residues" evidence="1">
    <location>
        <begin position="364"/>
        <end position="385"/>
    </location>
</feature>
<gene>
    <name evidence="3" type="ORF">APZ42_017531</name>
</gene>
<evidence type="ECO:0000313" key="3">
    <source>
        <dbReference type="EMBL" id="KZS16912.1"/>
    </source>
</evidence>
<protein>
    <submittedName>
        <fullName evidence="3">Uncharacterized protein</fullName>
    </submittedName>
</protein>
<dbReference type="EMBL" id="LRGB01000687">
    <property type="protein sequence ID" value="KZS16912.1"/>
    <property type="molecule type" value="Genomic_DNA"/>
</dbReference>
<feature type="region of interest" description="Disordered" evidence="1">
    <location>
        <begin position="315"/>
        <end position="395"/>
    </location>
</feature>
<feature type="signal peptide" evidence="2">
    <location>
        <begin position="1"/>
        <end position="21"/>
    </location>
</feature>
<evidence type="ECO:0000313" key="4">
    <source>
        <dbReference type="Proteomes" id="UP000076858"/>
    </source>
</evidence>